<dbReference type="PATRIC" id="fig|134605.3.peg.1472"/>
<accession>A0A133NAF8</accession>
<protein>
    <submittedName>
        <fullName evidence="3">GIY-YIG nuclease family protein</fullName>
    </submittedName>
</protein>
<dbReference type="CDD" id="cd10456">
    <property type="entry name" value="GIY-YIG_UPF0213"/>
    <property type="match status" value="1"/>
</dbReference>
<dbReference type="Pfam" id="PF01541">
    <property type="entry name" value="GIY-YIG"/>
    <property type="match status" value="1"/>
</dbReference>
<dbReference type="PANTHER" id="PTHR34477:SF1">
    <property type="entry name" value="UPF0213 PROTEIN YHBQ"/>
    <property type="match status" value="1"/>
</dbReference>
<dbReference type="STRING" id="134605.HMPREF3206_01487"/>
<dbReference type="Gene3D" id="3.40.1440.10">
    <property type="entry name" value="GIY-YIG endonuclease"/>
    <property type="match status" value="1"/>
</dbReference>
<organism evidence="3 4">
    <name type="scientific">Fusobacterium equinum</name>
    <dbReference type="NCBI Taxonomy" id="134605"/>
    <lineage>
        <taxon>Bacteria</taxon>
        <taxon>Fusobacteriati</taxon>
        <taxon>Fusobacteriota</taxon>
        <taxon>Fusobacteriia</taxon>
        <taxon>Fusobacteriales</taxon>
        <taxon>Fusobacteriaceae</taxon>
        <taxon>Fusobacterium</taxon>
    </lineage>
</organism>
<keyword evidence="4" id="KW-1185">Reference proteome</keyword>
<dbReference type="SMART" id="SM00465">
    <property type="entry name" value="GIYc"/>
    <property type="match status" value="1"/>
</dbReference>
<name>A0A133NAF8_9FUSO</name>
<dbReference type="InterPro" id="IPR050190">
    <property type="entry name" value="UPF0213_domain"/>
</dbReference>
<dbReference type="SUPFAM" id="SSF82771">
    <property type="entry name" value="GIY-YIG endonuclease"/>
    <property type="match status" value="1"/>
</dbReference>
<evidence type="ECO:0000259" key="2">
    <source>
        <dbReference type="PROSITE" id="PS50164"/>
    </source>
</evidence>
<evidence type="ECO:0000313" key="3">
    <source>
        <dbReference type="EMBL" id="KXA13288.1"/>
    </source>
</evidence>
<feature type="domain" description="GIY-YIG" evidence="2">
    <location>
        <begin position="30"/>
        <end position="105"/>
    </location>
</feature>
<dbReference type="InterPro" id="IPR000305">
    <property type="entry name" value="GIY-YIG_endonuc"/>
</dbReference>
<dbReference type="PANTHER" id="PTHR34477">
    <property type="entry name" value="UPF0213 PROTEIN YHBQ"/>
    <property type="match status" value="1"/>
</dbReference>
<dbReference type="PROSITE" id="PS50164">
    <property type="entry name" value="GIY_YIG"/>
    <property type="match status" value="1"/>
</dbReference>
<dbReference type="Proteomes" id="UP000070617">
    <property type="component" value="Unassembled WGS sequence"/>
</dbReference>
<sequence length="133" mass="16178">MRVSFHKTIEFFLLYYKFQKKGNKNGERNMKYYVYFLRCQDQSIYIGISHDVKKRFQEHLEKKGAKYTKAHPVEKILFTIPCETKSEALKLEYFFKTWTKKQKEDFLQKADADLGKSLYQKKKLQEKKKEEKI</sequence>
<evidence type="ECO:0000313" key="4">
    <source>
        <dbReference type="Proteomes" id="UP000070617"/>
    </source>
</evidence>
<dbReference type="InterPro" id="IPR035901">
    <property type="entry name" value="GIY-YIG_endonuc_sf"/>
</dbReference>
<evidence type="ECO:0000256" key="1">
    <source>
        <dbReference type="ARBA" id="ARBA00007435"/>
    </source>
</evidence>
<comment type="caution">
    <text evidence="3">The sequence shown here is derived from an EMBL/GenBank/DDBJ whole genome shotgun (WGS) entry which is preliminary data.</text>
</comment>
<dbReference type="AlphaFoldDB" id="A0A133NAF8"/>
<comment type="similarity">
    <text evidence="1">Belongs to the UPF0213 family.</text>
</comment>
<proteinExistence type="inferred from homology"/>
<dbReference type="EMBL" id="LRPX01000077">
    <property type="protein sequence ID" value="KXA13288.1"/>
    <property type="molecule type" value="Genomic_DNA"/>
</dbReference>
<gene>
    <name evidence="3" type="ORF">HMPREF3206_01487</name>
</gene>
<reference evidence="4" key="1">
    <citation type="submission" date="2016-01" db="EMBL/GenBank/DDBJ databases">
        <authorList>
            <person name="Mitreva M."/>
            <person name="Pepin K.H."/>
            <person name="Mihindukulasuriya K.A."/>
            <person name="Fulton R."/>
            <person name="Fronick C."/>
            <person name="O'Laughlin M."/>
            <person name="Miner T."/>
            <person name="Herter B."/>
            <person name="Rosa B.A."/>
            <person name="Cordes M."/>
            <person name="Tomlinson C."/>
            <person name="Wollam A."/>
            <person name="Palsikar V.B."/>
            <person name="Mardis E.R."/>
            <person name="Wilson R.K."/>
        </authorList>
    </citation>
    <scope>NUCLEOTIDE SEQUENCE [LARGE SCALE GENOMIC DNA]</scope>
    <source>
        <strain evidence="4">CMW8396</strain>
    </source>
</reference>